<reference evidence="1 2" key="1">
    <citation type="submission" date="2013-11" db="EMBL/GenBank/DDBJ databases">
        <title>The Genome Sequence of Fusobacterium sp. 7_1.</title>
        <authorList>
            <consortium name="The Broad Institute Genome Sequencing Platform"/>
            <person name="Earl A."/>
            <person name="Ward D."/>
            <person name="Feldgarden M."/>
            <person name="Gevers D."/>
            <person name="Strauss J."/>
            <person name="Ambrose C.E."/>
            <person name="Allen-Vercoe E."/>
            <person name="Walker B."/>
            <person name="Young S.K."/>
            <person name="Zeng Q."/>
            <person name="Gargeya S."/>
            <person name="Fitzgerald M."/>
            <person name="Haas B."/>
            <person name="Abouelleil A."/>
            <person name="Alvarado L."/>
            <person name="Arachchi H.M."/>
            <person name="Berlin A.M."/>
            <person name="Chapman S.B."/>
            <person name="Goldberg J."/>
            <person name="Griggs A."/>
            <person name="Gujja S."/>
            <person name="Hansen M."/>
            <person name="Howarth C."/>
            <person name="Imamovic A."/>
            <person name="Larimer J."/>
            <person name="McCowen C."/>
            <person name="Montmayeur A."/>
            <person name="Murphy C."/>
            <person name="Neiman D."/>
            <person name="Pearson M."/>
            <person name="Priest M."/>
            <person name="Roberts A."/>
            <person name="Saif S."/>
            <person name="Shea T."/>
            <person name="Sisk P."/>
            <person name="Sykes S."/>
            <person name="Wortman J."/>
            <person name="Nusbaum C."/>
            <person name="Birren B."/>
        </authorList>
    </citation>
    <scope>NUCLEOTIDE SEQUENCE [LARGE SCALE GENOMIC DNA]</scope>
    <source>
        <strain evidence="1 2">7_1</strain>
    </source>
</reference>
<dbReference type="RefSeq" id="WP_008700792.1">
    <property type="nucleotide sequence ID" value="NZ_AKBT01000001.1"/>
</dbReference>
<evidence type="ECO:0000313" key="2">
    <source>
        <dbReference type="Proteomes" id="UP000002799"/>
    </source>
</evidence>
<evidence type="ECO:0000313" key="1">
    <source>
        <dbReference type="EMBL" id="EEO42191.1"/>
    </source>
</evidence>
<dbReference type="Proteomes" id="UP000002799">
    <property type="component" value="Chromosome"/>
</dbReference>
<sequence>MLNRTVKEKILKIMELGLEVNSREKNTVFIRFSGHCEIFEVSIHSKGWKEGLGADFFKDIYFSSSSENEARKKLDEIIEKLEKLKVN</sequence>
<dbReference type="HOGENOM" id="CLU_2699375_0_0_0"/>
<dbReference type="KEGG" id="fne:FSDG_00750"/>
<dbReference type="AlphaFoldDB" id="A0A140PU94"/>
<gene>
    <name evidence="1" type="ORF">FSDG_00750</name>
</gene>
<dbReference type="EMBL" id="CP007062">
    <property type="protein sequence ID" value="EEO42191.1"/>
    <property type="molecule type" value="Genomic_DNA"/>
</dbReference>
<organism evidence="1">
    <name type="scientific">Fusobacterium animalis 7_1</name>
    <dbReference type="NCBI Taxonomy" id="457405"/>
    <lineage>
        <taxon>Bacteria</taxon>
        <taxon>Fusobacteriati</taxon>
        <taxon>Fusobacteriota</taxon>
        <taxon>Fusobacteriia</taxon>
        <taxon>Fusobacteriales</taxon>
        <taxon>Fusobacteriaceae</taxon>
        <taxon>Fusobacterium</taxon>
    </lineage>
</organism>
<name>A0A140PU94_9FUSO</name>
<accession>A0A140PU94</accession>
<protein>
    <submittedName>
        <fullName evidence="1">Uncharacterized protein</fullName>
    </submittedName>
</protein>
<proteinExistence type="predicted"/>